<dbReference type="RefSeq" id="WP_130669297.1">
    <property type="nucleotide sequence ID" value="NZ_SIOH01000001.1"/>
</dbReference>
<organism evidence="1 2">
    <name type="scientific">Rhizobium leguminosarum</name>
    <dbReference type="NCBI Taxonomy" id="384"/>
    <lineage>
        <taxon>Bacteria</taxon>
        <taxon>Pseudomonadati</taxon>
        <taxon>Pseudomonadota</taxon>
        <taxon>Alphaproteobacteria</taxon>
        <taxon>Hyphomicrobiales</taxon>
        <taxon>Rhizobiaceae</taxon>
        <taxon>Rhizobium/Agrobacterium group</taxon>
        <taxon>Rhizobium</taxon>
    </lineage>
</organism>
<sequence>MRMVDQAQIIQFLDSCRFLSLESFGPRAGEDSKFDLILEVAELKSQPRQTDSQSADQGAVTILEVHTFEDIRQVVEANADPLVVGPDSAIFTILFKGYAAFQIKNETMSLLEPDEDFSKKLRIYEKSRFLNHVATSTWALEYASDWFGEPLKHFAVICVDHIIDVACPSDPILSMRALAEVE</sequence>
<name>A0A4Q8Y628_RHILE</name>
<evidence type="ECO:0000313" key="1">
    <source>
        <dbReference type="EMBL" id="TAX73295.1"/>
    </source>
</evidence>
<proteinExistence type="predicted"/>
<protein>
    <submittedName>
        <fullName evidence="1">Uncharacterized protein</fullName>
    </submittedName>
</protein>
<evidence type="ECO:0000313" key="2">
    <source>
        <dbReference type="Proteomes" id="UP000293652"/>
    </source>
</evidence>
<dbReference type="AlphaFoldDB" id="A0A4Q8Y628"/>
<gene>
    <name evidence="1" type="ORF">ELI03_16805</name>
</gene>
<dbReference type="Proteomes" id="UP000293652">
    <property type="component" value="Unassembled WGS sequence"/>
</dbReference>
<dbReference type="EMBL" id="SIPC01000001">
    <property type="protein sequence ID" value="TAX73295.1"/>
    <property type="molecule type" value="Genomic_DNA"/>
</dbReference>
<accession>A0A4Q8Y628</accession>
<comment type="caution">
    <text evidence="1">The sequence shown here is derived from an EMBL/GenBank/DDBJ whole genome shotgun (WGS) entry which is preliminary data.</text>
</comment>
<reference evidence="1 2" key="1">
    <citation type="submission" date="2019-02" db="EMBL/GenBank/DDBJ databases">
        <title>The genomic architecture of introgression among sibling species of bacteria.</title>
        <authorList>
            <person name="Cavassim M.I.A."/>
            <person name="Moeskjaer S."/>
            <person name="Moslemi C."/>
            <person name="Fields B."/>
            <person name="Bachmann A."/>
            <person name="Vilhjalmsson B."/>
            <person name="Schierup M.H."/>
            <person name="Young J.P.W."/>
            <person name="Andersen S.U."/>
        </authorList>
    </citation>
    <scope>NUCLEOTIDE SEQUENCE [LARGE SCALE GENOMIC DNA]</scope>
    <source>
        <strain evidence="1 2">SM145A</strain>
    </source>
</reference>